<feature type="transmembrane region" description="Helical" evidence="1">
    <location>
        <begin position="80"/>
        <end position="100"/>
    </location>
</feature>
<organism evidence="2 3">
    <name type="scientific">Lactococcus fujiensis JCM 16395</name>
    <dbReference type="NCBI Taxonomy" id="1291764"/>
    <lineage>
        <taxon>Bacteria</taxon>
        <taxon>Bacillati</taxon>
        <taxon>Bacillota</taxon>
        <taxon>Bacilli</taxon>
        <taxon>Lactobacillales</taxon>
        <taxon>Streptococcaceae</taxon>
        <taxon>Lactococcus</taxon>
    </lineage>
</organism>
<gene>
    <name evidence="2" type="ORF">RT41_GL000916</name>
</gene>
<evidence type="ECO:0008006" key="4">
    <source>
        <dbReference type="Google" id="ProtNLM"/>
    </source>
</evidence>
<feature type="transmembrane region" description="Helical" evidence="1">
    <location>
        <begin position="284"/>
        <end position="304"/>
    </location>
</feature>
<feature type="transmembrane region" description="Helical" evidence="1">
    <location>
        <begin position="46"/>
        <end position="68"/>
    </location>
</feature>
<feature type="transmembrane region" description="Helical" evidence="1">
    <location>
        <begin position="344"/>
        <end position="372"/>
    </location>
</feature>
<dbReference type="STRING" id="1291764.GCA_001311235_03110"/>
<dbReference type="AlphaFoldDB" id="A0A2A5RI14"/>
<dbReference type="EMBL" id="JXJU01000024">
    <property type="protein sequence ID" value="PCR98756.1"/>
    <property type="molecule type" value="Genomic_DNA"/>
</dbReference>
<accession>A0A2A5RI14</accession>
<keyword evidence="1" id="KW-0472">Membrane</keyword>
<reference evidence="2 3" key="1">
    <citation type="submission" date="2014-12" db="EMBL/GenBank/DDBJ databases">
        <title>Draft genome sequences of 10 type strains of Lactococcus.</title>
        <authorList>
            <person name="Sun Z."/>
            <person name="Zhong Z."/>
            <person name="Liu W."/>
            <person name="Zhang W."/>
            <person name="Zhang H."/>
        </authorList>
    </citation>
    <scope>NUCLEOTIDE SEQUENCE [LARGE SCALE GENOMIC DNA]</scope>
    <source>
        <strain evidence="2 3">JCM 16395</strain>
    </source>
</reference>
<keyword evidence="3" id="KW-1185">Reference proteome</keyword>
<feature type="transmembrane region" description="Helical" evidence="1">
    <location>
        <begin position="133"/>
        <end position="149"/>
    </location>
</feature>
<keyword evidence="1" id="KW-0812">Transmembrane</keyword>
<feature type="transmembrane region" description="Helical" evidence="1">
    <location>
        <begin position="420"/>
        <end position="440"/>
    </location>
</feature>
<protein>
    <recommendedName>
        <fullName evidence="4">Glycosyltransferase RgtA/B/C/D-like domain-containing protein</fullName>
    </recommendedName>
</protein>
<feature type="transmembrane region" description="Helical" evidence="1">
    <location>
        <begin position="211"/>
        <end position="231"/>
    </location>
</feature>
<name>A0A2A5RI14_9LACT</name>
<feature type="transmembrane region" description="Helical" evidence="1">
    <location>
        <begin position="384"/>
        <end position="408"/>
    </location>
</feature>
<sequence length="612" mass="71213">MIFFLISLYGYVLLSRYLFKLNIRTSYIEVICVQIILLYLSAFLHILPIMVMFLFIGGLLSFVISILLTRQNYEWLRMTSFDLIGIGMLLYFILFATSLWKAKLIHYDNFTHWATIVKFLFLDNHLPGISDKLISYNTYPIGSSIYLYYASKIGGYHDGMLLVGQYIIIAACLYSLFATLRDDRRLLTSSLLFASFGLFSLFNVAIRTNNLLVDFLLPLLALAGVAGIFAYRGHLLRQSFYVSLILSVLMLVKTSATIFVLVVLVIYFYVVFRDNFHKKKFIQRLLIILLTGVTPFLMYQTWVIHVKSTFKGLENTKHEVKSTTLSEILDGNLSKEMLKICHNFFQWICSWSSFSSLSFALIFLCFLLFILLYGIKFKKWKFNFFVFFLSVFYTIVYYIGLLLMYLLAMPTDEAVRLAGFERYASSILIFISGILTIFIVRELDKNFYEQNLNKRGYTSFKNFRNKRIYQLVSYTCLLYFAGSSLSEVNGMNFQLKQNQPLLSQKIVNLIKNKNTTKGKILVVSADKTDVESYYLSYLSKYELWNNNVDVRYDFIMSGDDFKKTIRNYDDILLLDDHYTFVKMSSIVLHKDLKPGFYSSKYLLDQNGQSLAK</sequence>
<feature type="transmembrane region" description="Helical" evidence="1">
    <location>
        <begin position="186"/>
        <end position="204"/>
    </location>
</feature>
<feature type="transmembrane region" description="Helical" evidence="1">
    <location>
        <begin position="243"/>
        <end position="272"/>
    </location>
</feature>
<proteinExistence type="predicted"/>
<evidence type="ECO:0000313" key="3">
    <source>
        <dbReference type="Proteomes" id="UP000218181"/>
    </source>
</evidence>
<dbReference type="Proteomes" id="UP000218181">
    <property type="component" value="Unassembled WGS sequence"/>
</dbReference>
<evidence type="ECO:0000256" key="1">
    <source>
        <dbReference type="SAM" id="Phobius"/>
    </source>
</evidence>
<keyword evidence="1" id="KW-1133">Transmembrane helix</keyword>
<evidence type="ECO:0000313" key="2">
    <source>
        <dbReference type="EMBL" id="PCR98756.1"/>
    </source>
</evidence>
<comment type="caution">
    <text evidence="2">The sequence shown here is derived from an EMBL/GenBank/DDBJ whole genome shotgun (WGS) entry which is preliminary data.</text>
</comment>
<feature type="transmembrane region" description="Helical" evidence="1">
    <location>
        <begin position="161"/>
        <end position="180"/>
    </location>
</feature>